<dbReference type="Pfam" id="PF02931">
    <property type="entry name" value="Neur_chan_LBD"/>
    <property type="match status" value="1"/>
</dbReference>
<dbReference type="FunFam" id="2.70.170.10:FF:000016">
    <property type="entry name" value="Nicotinic acetylcholine receptor subunit"/>
    <property type="match status" value="1"/>
</dbReference>
<sequence length="480" mass="54526">MCPSCQNGTILIRVSFIAGSIQGKNERQILDKVMKDYNTLERPVANESHPIVVKFGLTLQQILDVDEKNQILTSNNWLNLEWDDYNLQWDPEEFGGVNNLHIHPKYLWKPDVLMYNSADDKFDGTYPTNVVVQHNGSCLYVPPGIFKSTCKIDITWFPFDEQKCTMKFGSWTYDGWQLDLVMNGEEGDTSSFIPNGEWDLLGLPGKRNVIVYECCPTPYVDITFTIQIRRRTLYYFSTLIIPCVLISSMALLGFTLPPDSGEKLTLGVTILLSLTVFLNLVAAMMPNTSDAVPLIGTYFNCIMFMVASSVVLTVVVLNYHHRTADTHRMPQWISTLFLNWLPWFLRMSRPGRKITLKTIMMNNKMKELELKERSSKSLLANVLDMDDDFRGGLAPSGYAGGLEYTPASGCVGTHRELQALLRELRFITARIRKDDEIRDIISDWKFAAMVVDRFCLIVFTLFTLVATIAILLTAPHILVA</sequence>
<evidence type="ECO:0000256" key="1">
    <source>
        <dbReference type="ARBA" id="ARBA00003328"/>
    </source>
</evidence>
<feature type="domain" description="Neurotransmitter-gated ion-channel ligand-binding" evidence="18">
    <location>
        <begin position="26"/>
        <end position="232"/>
    </location>
</feature>
<keyword evidence="3 17" id="KW-0813">Transport</keyword>
<protein>
    <submittedName>
        <fullName evidence="20">Neuronal acetylcholine receptor subunit alpha-7</fullName>
    </submittedName>
</protein>
<dbReference type="SUPFAM" id="SSF63712">
    <property type="entry name" value="Nicotinic receptor ligand binding domain-like"/>
    <property type="match status" value="1"/>
</dbReference>
<dbReference type="Proteomes" id="UP000440578">
    <property type="component" value="Unassembled WGS sequence"/>
</dbReference>
<keyword evidence="8 17" id="KW-0406">Ion transport</keyword>
<dbReference type="SUPFAM" id="SSF90112">
    <property type="entry name" value="Neurotransmitter-gated ion-channel transmembrane pore"/>
    <property type="match status" value="1"/>
</dbReference>
<feature type="transmembrane region" description="Helical" evidence="17">
    <location>
        <begin position="266"/>
        <end position="285"/>
    </location>
</feature>
<dbReference type="EMBL" id="VIIS01001809">
    <property type="protein sequence ID" value="KAF0292495.1"/>
    <property type="molecule type" value="Genomic_DNA"/>
</dbReference>
<keyword evidence="9 17" id="KW-0472">Membrane</keyword>
<evidence type="ECO:0000256" key="3">
    <source>
        <dbReference type="ARBA" id="ARBA00022448"/>
    </source>
</evidence>
<keyword evidence="15 17" id="KW-0407">Ion channel</keyword>
<dbReference type="CDD" id="cd18997">
    <property type="entry name" value="LGIC_ECD_nAChR"/>
    <property type="match status" value="1"/>
</dbReference>
<evidence type="ECO:0000256" key="8">
    <source>
        <dbReference type="ARBA" id="ARBA00023065"/>
    </source>
</evidence>
<evidence type="ECO:0000259" key="18">
    <source>
        <dbReference type="Pfam" id="PF02931"/>
    </source>
</evidence>
<dbReference type="PANTHER" id="PTHR18945">
    <property type="entry name" value="NEUROTRANSMITTER GATED ION CHANNEL"/>
    <property type="match status" value="1"/>
</dbReference>
<feature type="domain" description="Neurotransmitter-gated ion-channel transmembrane" evidence="19">
    <location>
        <begin position="239"/>
        <end position="470"/>
    </location>
</feature>
<dbReference type="GO" id="GO:0045211">
    <property type="term" value="C:postsynaptic membrane"/>
    <property type="evidence" value="ECO:0007669"/>
    <property type="project" value="UniProtKB-SubCell"/>
</dbReference>
<keyword evidence="6 17" id="KW-1133">Transmembrane helix</keyword>
<dbReference type="InterPro" id="IPR006202">
    <property type="entry name" value="Neur_chan_lig-bd"/>
</dbReference>
<evidence type="ECO:0000256" key="17">
    <source>
        <dbReference type="RuleBase" id="RU000687"/>
    </source>
</evidence>
<dbReference type="Gene3D" id="1.20.58.390">
    <property type="entry name" value="Neurotransmitter-gated ion-channel transmembrane domain"/>
    <property type="match status" value="2"/>
</dbReference>
<dbReference type="AlphaFoldDB" id="A0A6A4VF05"/>
<dbReference type="CDD" id="cd19051">
    <property type="entry name" value="LGIC_TM_cation"/>
    <property type="match status" value="1"/>
</dbReference>
<keyword evidence="21" id="KW-1185">Reference proteome</keyword>
<dbReference type="InterPro" id="IPR006029">
    <property type="entry name" value="Neurotrans-gated_channel_TM"/>
</dbReference>
<dbReference type="FunFam" id="1.20.58.390:FF:000058">
    <property type="entry name" value="Nicotinic acetylcholine receptor alpha6, isoform D"/>
    <property type="match status" value="1"/>
</dbReference>
<dbReference type="PRINTS" id="PR00254">
    <property type="entry name" value="NICOTINICR"/>
</dbReference>
<evidence type="ECO:0000256" key="5">
    <source>
        <dbReference type="ARBA" id="ARBA00022692"/>
    </source>
</evidence>
<evidence type="ECO:0000313" key="20">
    <source>
        <dbReference type="EMBL" id="KAF0292495.1"/>
    </source>
</evidence>
<comment type="similarity">
    <text evidence="2">Belongs to the ligand-gated ion channel (TC 1.A.9) family. Acetylcholine receptor (TC 1.A.9.1) subfamily.</text>
</comment>
<keyword evidence="4" id="KW-1003">Cell membrane</keyword>
<dbReference type="NCBIfam" id="TIGR00860">
    <property type="entry name" value="LIC"/>
    <property type="match status" value="1"/>
</dbReference>
<evidence type="ECO:0000256" key="7">
    <source>
        <dbReference type="ARBA" id="ARBA00023018"/>
    </source>
</evidence>
<name>A0A6A4VF05_AMPAM</name>
<accession>A0A6A4VF05</accession>
<feature type="transmembrane region" description="Helical" evidence="17">
    <location>
        <begin position="454"/>
        <end position="478"/>
    </location>
</feature>
<keyword evidence="12" id="KW-0325">Glycoprotein</keyword>
<organism evidence="20 21">
    <name type="scientific">Amphibalanus amphitrite</name>
    <name type="common">Striped barnacle</name>
    <name type="synonym">Balanus amphitrite</name>
    <dbReference type="NCBI Taxonomy" id="1232801"/>
    <lineage>
        <taxon>Eukaryota</taxon>
        <taxon>Metazoa</taxon>
        <taxon>Ecdysozoa</taxon>
        <taxon>Arthropoda</taxon>
        <taxon>Crustacea</taxon>
        <taxon>Multicrustacea</taxon>
        <taxon>Cirripedia</taxon>
        <taxon>Thoracica</taxon>
        <taxon>Thoracicalcarea</taxon>
        <taxon>Balanomorpha</taxon>
        <taxon>Balanoidea</taxon>
        <taxon>Balanidae</taxon>
        <taxon>Amphibalaninae</taxon>
        <taxon>Amphibalanus</taxon>
    </lineage>
</organism>
<evidence type="ECO:0000256" key="16">
    <source>
        <dbReference type="ARBA" id="ARBA00034104"/>
    </source>
</evidence>
<dbReference type="GO" id="GO:0004888">
    <property type="term" value="F:transmembrane signaling receptor activity"/>
    <property type="evidence" value="ECO:0007669"/>
    <property type="project" value="InterPro"/>
</dbReference>
<comment type="function">
    <text evidence="1">After binding acetylcholine, the AChR responds by an extensive change in conformation that affects all subunits and leads to opening of an ion-conducting channel across the plasma membrane.</text>
</comment>
<dbReference type="PRINTS" id="PR00252">
    <property type="entry name" value="NRIONCHANNEL"/>
</dbReference>
<keyword evidence="5 17" id="KW-0812">Transmembrane</keyword>
<keyword evidence="10" id="KW-1015">Disulfide bond</keyword>
<reference evidence="20 21" key="1">
    <citation type="submission" date="2019-07" db="EMBL/GenBank/DDBJ databases">
        <title>Draft genome assembly of a fouling barnacle, Amphibalanus amphitrite (Darwin, 1854): The first reference genome for Thecostraca.</title>
        <authorList>
            <person name="Kim W."/>
        </authorList>
    </citation>
    <scope>NUCLEOTIDE SEQUENCE [LARGE SCALE GENOMIC DNA]</scope>
    <source>
        <strain evidence="20">SNU_AA5</strain>
        <tissue evidence="20">Soma without cirri and trophi</tissue>
    </source>
</reference>
<dbReference type="InterPro" id="IPR036734">
    <property type="entry name" value="Neur_chan_lig-bd_sf"/>
</dbReference>
<evidence type="ECO:0000256" key="10">
    <source>
        <dbReference type="ARBA" id="ARBA00023157"/>
    </source>
</evidence>
<evidence type="ECO:0000256" key="12">
    <source>
        <dbReference type="ARBA" id="ARBA00023180"/>
    </source>
</evidence>
<evidence type="ECO:0000259" key="19">
    <source>
        <dbReference type="Pfam" id="PF02932"/>
    </source>
</evidence>
<evidence type="ECO:0000256" key="4">
    <source>
        <dbReference type="ARBA" id="ARBA00022475"/>
    </source>
</evidence>
<feature type="transmembrane region" description="Helical" evidence="17">
    <location>
        <begin position="233"/>
        <end position="254"/>
    </location>
</feature>
<gene>
    <name evidence="20" type="primary">Chrna7_1</name>
    <name evidence="20" type="ORF">FJT64_001006</name>
</gene>
<evidence type="ECO:0000256" key="11">
    <source>
        <dbReference type="ARBA" id="ARBA00023170"/>
    </source>
</evidence>
<evidence type="ECO:0000256" key="15">
    <source>
        <dbReference type="ARBA" id="ARBA00023303"/>
    </source>
</evidence>
<dbReference type="InterPro" id="IPR006201">
    <property type="entry name" value="Neur_channel"/>
</dbReference>
<feature type="transmembrane region" description="Helical" evidence="17">
    <location>
        <begin position="329"/>
        <end position="345"/>
    </location>
</feature>
<feature type="transmembrane region" description="Helical" evidence="17">
    <location>
        <begin position="297"/>
        <end position="317"/>
    </location>
</feature>
<comment type="subcellular location">
    <subcellularLocation>
        <location evidence="16">Postsynaptic cell membrane</location>
        <topology evidence="16">Multi-pass membrane protein</topology>
    </subcellularLocation>
</comment>
<dbReference type="Gene3D" id="2.70.170.10">
    <property type="entry name" value="Neurotransmitter-gated ion-channel ligand-binding domain"/>
    <property type="match status" value="1"/>
</dbReference>
<dbReference type="Pfam" id="PF02932">
    <property type="entry name" value="Neur_chan_memb"/>
    <property type="match status" value="1"/>
</dbReference>
<evidence type="ECO:0000256" key="2">
    <source>
        <dbReference type="ARBA" id="ARBA00009237"/>
    </source>
</evidence>
<dbReference type="InterPro" id="IPR038050">
    <property type="entry name" value="Neuro_actylchol_rec"/>
</dbReference>
<evidence type="ECO:0000256" key="13">
    <source>
        <dbReference type="ARBA" id="ARBA00023257"/>
    </source>
</evidence>
<dbReference type="InterPro" id="IPR018000">
    <property type="entry name" value="Neurotransmitter_ion_chnl_CS"/>
</dbReference>
<keyword evidence="11 20" id="KW-0675">Receptor</keyword>
<dbReference type="InterPro" id="IPR036719">
    <property type="entry name" value="Neuro-gated_channel_TM_sf"/>
</dbReference>
<comment type="caution">
    <text evidence="20">The sequence shown here is derived from an EMBL/GenBank/DDBJ whole genome shotgun (WGS) entry which is preliminary data.</text>
</comment>
<evidence type="ECO:0000256" key="6">
    <source>
        <dbReference type="ARBA" id="ARBA00022989"/>
    </source>
</evidence>
<dbReference type="OrthoDB" id="5975154at2759"/>
<evidence type="ECO:0000256" key="14">
    <source>
        <dbReference type="ARBA" id="ARBA00023286"/>
    </source>
</evidence>
<evidence type="ECO:0000313" key="21">
    <source>
        <dbReference type="Proteomes" id="UP000440578"/>
    </source>
</evidence>
<proteinExistence type="inferred from homology"/>
<evidence type="ECO:0000256" key="9">
    <source>
        <dbReference type="ARBA" id="ARBA00023136"/>
    </source>
</evidence>
<keyword evidence="13" id="KW-0628">Postsynaptic cell membrane</keyword>
<dbReference type="PROSITE" id="PS00236">
    <property type="entry name" value="NEUROTR_ION_CHANNEL"/>
    <property type="match status" value="1"/>
</dbReference>
<dbReference type="InterPro" id="IPR002394">
    <property type="entry name" value="Nicotinic_acetylcholine_rcpt"/>
</dbReference>
<keyword evidence="14" id="KW-1071">Ligand-gated ion channel</keyword>
<dbReference type="FunFam" id="1.20.58.390:FF:000059">
    <property type="entry name" value="Nicotinic acetylcholine receptor alpha6, isoform D"/>
    <property type="match status" value="1"/>
</dbReference>
<dbReference type="GO" id="GO:0022848">
    <property type="term" value="F:acetylcholine-gated monoatomic cation-selective channel activity"/>
    <property type="evidence" value="ECO:0007669"/>
    <property type="project" value="InterPro"/>
</dbReference>
<keyword evidence="7" id="KW-0770">Synapse</keyword>